<feature type="non-terminal residue" evidence="8">
    <location>
        <position position="304"/>
    </location>
</feature>
<dbReference type="STRING" id="765440.A0A0C3BPV6"/>
<dbReference type="PANTHER" id="PTHR34142:SF5">
    <property type="entry name" value="CBM1 DOMAIN-CONTAINING PROTEIN"/>
    <property type="match status" value="1"/>
</dbReference>
<evidence type="ECO:0000313" key="9">
    <source>
        <dbReference type="Proteomes" id="UP000054166"/>
    </source>
</evidence>
<evidence type="ECO:0000256" key="2">
    <source>
        <dbReference type="ARBA" id="ARBA00005641"/>
    </source>
</evidence>
<reference evidence="8 9" key="1">
    <citation type="submission" date="2014-04" db="EMBL/GenBank/DDBJ databases">
        <authorList>
            <consortium name="DOE Joint Genome Institute"/>
            <person name="Kuo A."/>
            <person name="Tarkka M."/>
            <person name="Buscot F."/>
            <person name="Kohler A."/>
            <person name="Nagy L.G."/>
            <person name="Floudas D."/>
            <person name="Copeland A."/>
            <person name="Barry K.W."/>
            <person name="Cichocki N."/>
            <person name="Veneault-Fourrey C."/>
            <person name="LaButti K."/>
            <person name="Lindquist E.A."/>
            <person name="Lipzen A."/>
            <person name="Lundell T."/>
            <person name="Morin E."/>
            <person name="Murat C."/>
            <person name="Sun H."/>
            <person name="Tunlid A."/>
            <person name="Henrissat B."/>
            <person name="Grigoriev I.V."/>
            <person name="Hibbett D.S."/>
            <person name="Martin F."/>
            <person name="Nordberg H.P."/>
            <person name="Cantor M.N."/>
            <person name="Hua S.X."/>
        </authorList>
    </citation>
    <scope>NUCLEOTIDE SEQUENCE [LARGE SCALE GENOMIC DNA]</scope>
    <source>
        <strain evidence="8 9">F 1598</strain>
    </source>
</reference>
<keyword evidence="4 6" id="KW-0378">Hydrolase</keyword>
<evidence type="ECO:0000256" key="1">
    <source>
        <dbReference type="ARBA" id="ARBA00000966"/>
    </source>
</evidence>
<dbReference type="GO" id="GO:0009251">
    <property type="term" value="P:glucan catabolic process"/>
    <property type="evidence" value="ECO:0007669"/>
    <property type="project" value="TreeGrafter"/>
</dbReference>
<name>A0A0C3BPV6_PILCF</name>
<dbReference type="InterPro" id="IPR017853">
    <property type="entry name" value="GH"/>
</dbReference>
<gene>
    <name evidence="8" type="ORF">PILCRDRAFT_56838</name>
</gene>
<sequence>LGGVNTAGYDFSVSTDGSFSGTGIDPPVSQYTHFSIQGVNLYRIPWQLMTPTLGGPIDEPFFARYNATVQAALVSSANAYVIADVHNYARWNGGIIGQGGPTNDQFINFWSQVAAKYAKNDRIIFGIMNEPHDMNSVPDWVDTVQAAVNAIRAAGAVSQYILMPGCSWSGAQALPTEAGPLLVNVTDPAGGTSKLLFDVHKYLDSDGSGTQADCVTNNIDVLTTLVEFLQSNGNRQAILSETGGGSTASCETNLNQELAYVKANSDTLIGFAIWAAGSFDTSYILSVTPKSDGTDQSLWSQAGK</sequence>
<reference evidence="9" key="2">
    <citation type="submission" date="2015-01" db="EMBL/GenBank/DDBJ databases">
        <title>Evolutionary Origins and Diversification of the Mycorrhizal Mutualists.</title>
        <authorList>
            <consortium name="DOE Joint Genome Institute"/>
            <consortium name="Mycorrhizal Genomics Consortium"/>
            <person name="Kohler A."/>
            <person name="Kuo A."/>
            <person name="Nagy L.G."/>
            <person name="Floudas D."/>
            <person name="Copeland A."/>
            <person name="Barry K.W."/>
            <person name="Cichocki N."/>
            <person name="Veneault-Fourrey C."/>
            <person name="LaButti K."/>
            <person name="Lindquist E.A."/>
            <person name="Lipzen A."/>
            <person name="Lundell T."/>
            <person name="Morin E."/>
            <person name="Murat C."/>
            <person name="Riley R."/>
            <person name="Ohm R."/>
            <person name="Sun H."/>
            <person name="Tunlid A."/>
            <person name="Henrissat B."/>
            <person name="Grigoriev I.V."/>
            <person name="Hibbett D.S."/>
            <person name="Martin F."/>
        </authorList>
    </citation>
    <scope>NUCLEOTIDE SEQUENCE [LARGE SCALE GENOMIC DNA]</scope>
    <source>
        <strain evidence="9">F 1598</strain>
    </source>
</reference>
<evidence type="ECO:0000259" key="7">
    <source>
        <dbReference type="Pfam" id="PF00150"/>
    </source>
</evidence>
<protein>
    <recommendedName>
        <fullName evidence="3">cellulase</fullName>
        <ecNumber evidence="3">3.2.1.4</ecNumber>
    </recommendedName>
</protein>
<accession>A0A0C3BPV6</accession>
<evidence type="ECO:0000313" key="8">
    <source>
        <dbReference type="EMBL" id="KIM88553.1"/>
    </source>
</evidence>
<comment type="similarity">
    <text evidence="2 6">Belongs to the glycosyl hydrolase 5 (cellulase A) family.</text>
</comment>
<dbReference type="Pfam" id="PF00150">
    <property type="entry name" value="Cellulase"/>
    <property type="match status" value="1"/>
</dbReference>
<feature type="non-terminal residue" evidence="8">
    <location>
        <position position="1"/>
    </location>
</feature>
<dbReference type="Gene3D" id="3.20.20.80">
    <property type="entry name" value="Glycosidases"/>
    <property type="match status" value="1"/>
</dbReference>
<evidence type="ECO:0000256" key="6">
    <source>
        <dbReference type="RuleBase" id="RU361153"/>
    </source>
</evidence>
<dbReference type="Proteomes" id="UP000054166">
    <property type="component" value="Unassembled WGS sequence"/>
</dbReference>
<evidence type="ECO:0000256" key="3">
    <source>
        <dbReference type="ARBA" id="ARBA00012601"/>
    </source>
</evidence>
<evidence type="ECO:0000256" key="5">
    <source>
        <dbReference type="ARBA" id="ARBA00023295"/>
    </source>
</evidence>
<comment type="catalytic activity">
    <reaction evidence="1">
        <text>Endohydrolysis of (1-&gt;4)-beta-D-glucosidic linkages in cellulose, lichenin and cereal beta-D-glucans.</text>
        <dbReference type="EC" id="3.2.1.4"/>
    </reaction>
</comment>
<dbReference type="InParanoid" id="A0A0C3BPV6"/>
<evidence type="ECO:0000256" key="4">
    <source>
        <dbReference type="ARBA" id="ARBA00022801"/>
    </source>
</evidence>
<dbReference type="GO" id="GO:0008810">
    <property type="term" value="F:cellulase activity"/>
    <property type="evidence" value="ECO:0007669"/>
    <property type="project" value="UniProtKB-EC"/>
</dbReference>
<dbReference type="AlphaFoldDB" id="A0A0C3BPV6"/>
<keyword evidence="9" id="KW-1185">Reference proteome</keyword>
<dbReference type="SUPFAM" id="SSF51445">
    <property type="entry name" value="(Trans)glycosidases"/>
    <property type="match status" value="1"/>
</dbReference>
<dbReference type="PANTHER" id="PTHR34142">
    <property type="entry name" value="ENDO-BETA-1,4-GLUCANASE A"/>
    <property type="match status" value="1"/>
</dbReference>
<dbReference type="OrthoDB" id="5823761at2759"/>
<dbReference type="EMBL" id="KN832976">
    <property type="protein sequence ID" value="KIM88553.1"/>
    <property type="molecule type" value="Genomic_DNA"/>
</dbReference>
<proteinExistence type="inferred from homology"/>
<dbReference type="InterPro" id="IPR001547">
    <property type="entry name" value="Glyco_hydro_5"/>
</dbReference>
<dbReference type="InterPro" id="IPR018087">
    <property type="entry name" value="Glyco_hydro_5_CS"/>
</dbReference>
<dbReference type="HOGENOM" id="CLU_029718_1_1_1"/>
<feature type="domain" description="Glycoside hydrolase family 5" evidence="7">
    <location>
        <begin position="35"/>
        <end position="276"/>
    </location>
</feature>
<keyword evidence="5 6" id="KW-0326">Glycosidase</keyword>
<dbReference type="EC" id="3.2.1.4" evidence="3"/>
<organism evidence="8 9">
    <name type="scientific">Piloderma croceum (strain F 1598)</name>
    <dbReference type="NCBI Taxonomy" id="765440"/>
    <lineage>
        <taxon>Eukaryota</taxon>
        <taxon>Fungi</taxon>
        <taxon>Dikarya</taxon>
        <taxon>Basidiomycota</taxon>
        <taxon>Agaricomycotina</taxon>
        <taxon>Agaricomycetes</taxon>
        <taxon>Agaricomycetidae</taxon>
        <taxon>Atheliales</taxon>
        <taxon>Atheliaceae</taxon>
        <taxon>Piloderma</taxon>
    </lineage>
</organism>
<dbReference type="PROSITE" id="PS00659">
    <property type="entry name" value="GLYCOSYL_HYDROL_F5"/>
    <property type="match status" value="1"/>
</dbReference>